<accession>A0ABS9KF96</accession>
<evidence type="ECO:0000313" key="1">
    <source>
        <dbReference type="EMBL" id="MCG2589512.1"/>
    </source>
</evidence>
<proteinExistence type="predicted"/>
<gene>
    <name evidence="1" type="ORF">L6773_13110</name>
</gene>
<dbReference type="Proteomes" id="UP001165366">
    <property type="component" value="Unassembled WGS sequence"/>
</dbReference>
<reference evidence="1" key="2">
    <citation type="submission" date="2024-05" db="EMBL/GenBank/DDBJ databases">
        <title>Rhodohalobacter halophilus gen. nov., sp. nov., a moderately halophilic member of the family Balneolaceae.</title>
        <authorList>
            <person name="Xia J."/>
        </authorList>
    </citation>
    <scope>NUCLEOTIDE SEQUENCE</scope>
    <source>
        <strain evidence="1">WB101</strain>
    </source>
</reference>
<comment type="caution">
    <text evidence="1">The sequence shown here is derived from an EMBL/GenBank/DDBJ whole genome shotgun (WGS) entry which is preliminary data.</text>
</comment>
<evidence type="ECO:0000313" key="2">
    <source>
        <dbReference type="Proteomes" id="UP001165366"/>
    </source>
</evidence>
<sequence length="199" mass="23020">MSQTILKIMRSKGGYATMKELKEAGIHTRKVKETLEKDLVIKIKPGLYKLKDYQRDEYESFVDIHKANDSAVICLSSALAYHELTTFNPSKITVAVPNNTDRFELDYPPIDVYFHRENIYNAGKKEVERSYGSFKVYNKPKTVCDMFHYRNKLGEDLAFEGLRNYLELPEANLNELQKYMGICRVKTVMKPYLKALVSG</sequence>
<organism evidence="1 2">
    <name type="scientific">Rhodohalobacter sulfatireducens</name>
    <dbReference type="NCBI Taxonomy" id="2911366"/>
    <lineage>
        <taxon>Bacteria</taxon>
        <taxon>Pseudomonadati</taxon>
        <taxon>Balneolota</taxon>
        <taxon>Balneolia</taxon>
        <taxon>Balneolales</taxon>
        <taxon>Balneolaceae</taxon>
        <taxon>Rhodohalobacter</taxon>
    </lineage>
</organism>
<keyword evidence="2" id="KW-1185">Reference proteome</keyword>
<protein>
    <recommendedName>
        <fullName evidence="3">Transcriptional regulator</fullName>
    </recommendedName>
</protein>
<dbReference type="RefSeq" id="WP_237854873.1">
    <property type="nucleotide sequence ID" value="NZ_JAKLWS010000017.1"/>
</dbReference>
<name>A0ABS9KF96_9BACT</name>
<reference evidence="1" key="1">
    <citation type="submission" date="2022-01" db="EMBL/GenBank/DDBJ databases">
        <authorList>
            <person name="Wang Y."/>
        </authorList>
    </citation>
    <scope>NUCLEOTIDE SEQUENCE</scope>
    <source>
        <strain evidence="1">WB101</strain>
    </source>
</reference>
<evidence type="ECO:0008006" key="3">
    <source>
        <dbReference type="Google" id="ProtNLM"/>
    </source>
</evidence>
<dbReference type="EMBL" id="JAKLWS010000017">
    <property type="protein sequence ID" value="MCG2589512.1"/>
    <property type="molecule type" value="Genomic_DNA"/>
</dbReference>